<dbReference type="Pfam" id="PF00700">
    <property type="entry name" value="Flagellin_C"/>
    <property type="match status" value="1"/>
</dbReference>
<dbReference type="Gene3D" id="1.20.1330.10">
    <property type="entry name" value="f41 fragment of flagellin, N-terminal domain"/>
    <property type="match status" value="1"/>
</dbReference>
<keyword evidence="6" id="KW-0282">Flagellum</keyword>
<dbReference type="Pfam" id="PF00669">
    <property type="entry name" value="Flagellin_N"/>
    <property type="match status" value="1"/>
</dbReference>
<keyword evidence="7" id="KW-1185">Reference proteome</keyword>
<dbReference type="GO" id="GO:0009288">
    <property type="term" value="C:bacterial-type flagellum"/>
    <property type="evidence" value="ECO:0007669"/>
    <property type="project" value="UniProtKB-SubCell"/>
</dbReference>
<evidence type="ECO:0000256" key="3">
    <source>
        <dbReference type="RuleBase" id="RU362073"/>
    </source>
</evidence>
<dbReference type="GO" id="GO:0005576">
    <property type="term" value="C:extracellular region"/>
    <property type="evidence" value="ECO:0007669"/>
    <property type="project" value="UniProtKB-SubCell"/>
</dbReference>
<feature type="domain" description="Flagellin C-terminal" evidence="5">
    <location>
        <begin position="243"/>
        <end position="324"/>
    </location>
</feature>
<protein>
    <recommendedName>
        <fullName evidence="3">Flagellin</fullName>
    </recommendedName>
</protein>
<dbReference type="PANTHER" id="PTHR42792">
    <property type="entry name" value="FLAGELLIN"/>
    <property type="match status" value="1"/>
</dbReference>
<proteinExistence type="inferred from homology"/>
<evidence type="ECO:0000259" key="4">
    <source>
        <dbReference type="Pfam" id="PF00669"/>
    </source>
</evidence>
<dbReference type="SUPFAM" id="SSF64518">
    <property type="entry name" value="Phase 1 flagellin"/>
    <property type="match status" value="1"/>
</dbReference>
<dbReference type="Proteomes" id="UP000068164">
    <property type="component" value="Unassembled WGS sequence"/>
</dbReference>
<dbReference type="InterPro" id="IPR001029">
    <property type="entry name" value="Flagellin_N"/>
</dbReference>
<reference evidence="6 7" key="1">
    <citation type="submission" date="2015-11" db="EMBL/GenBank/DDBJ databases">
        <title>Draft Genome Sequence of the Strain BR 10423 (Rhizobium sp.) isolated from nodules of Mimosa pudica.</title>
        <authorList>
            <person name="Barauna A.C."/>
            <person name="Zilli J.E."/>
            <person name="Simoes-Araujo J.L."/>
            <person name="Reis V.M."/>
            <person name="James E.K."/>
            <person name="Reis F.B.Jr."/>
            <person name="Rouws L.F."/>
            <person name="Passos S.R."/>
            <person name="Gois S.R."/>
        </authorList>
    </citation>
    <scope>NUCLEOTIDE SEQUENCE [LARGE SCALE GENOMIC DNA]</scope>
    <source>
        <strain evidence="6 7">BR10423</strain>
    </source>
</reference>
<evidence type="ECO:0000313" key="6">
    <source>
        <dbReference type="EMBL" id="KWV46561.1"/>
    </source>
</evidence>
<feature type="domain" description="Flagellin N-terminal" evidence="4">
    <location>
        <begin position="16"/>
        <end position="133"/>
    </location>
</feature>
<evidence type="ECO:0000256" key="2">
    <source>
        <dbReference type="ARBA" id="ARBA00023143"/>
    </source>
</evidence>
<organism evidence="6 7">
    <name type="scientific">Rhizobium altiplani</name>
    <dbReference type="NCBI Taxonomy" id="1864509"/>
    <lineage>
        <taxon>Bacteria</taxon>
        <taxon>Pseudomonadati</taxon>
        <taxon>Pseudomonadota</taxon>
        <taxon>Alphaproteobacteria</taxon>
        <taxon>Hyphomicrobiales</taxon>
        <taxon>Rhizobiaceae</taxon>
        <taxon>Rhizobium/Agrobacterium group</taxon>
        <taxon>Rhizobium</taxon>
    </lineage>
</organism>
<dbReference type="GO" id="GO:0005198">
    <property type="term" value="F:structural molecule activity"/>
    <property type="evidence" value="ECO:0007669"/>
    <property type="project" value="UniProtKB-UniRule"/>
</dbReference>
<dbReference type="InterPro" id="IPR046358">
    <property type="entry name" value="Flagellin_C"/>
</dbReference>
<comment type="function">
    <text evidence="3">Flagellin is the subunit protein which polymerizes to form the filaments of bacterial flagella.</text>
</comment>
<dbReference type="InterPro" id="IPR001492">
    <property type="entry name" value="Flagellin"/>
</dbReference>
<keyword evidence="6" id="KW-0966">Cell projection</keyword>
<dbReference type="RefSeq" id="WP_062372562.1">
    <property type="nucleotide sequence ID" value="NZ_LNCD01000106.1"/>
</dbReference>
<comment type="subcellular location">
    <subcellularLocation>
        <location evidence="3">Secreted</location>
    </subcellularLocation>
    <subcellularLocation>
        <location evidence="3">Bacterial flagellum</location>
    </subcellularLocation>
</comment>
<dbReference type="EMBL" id="LNCD01000106">
    <property type="protein sequence ID" value="KWV46561.1"/>
    <property type="molecule type" value="Genomic_DNA"/>
</dbReference>
<keyword evidence="6" id="KW-0969">Cilium</keyword>
<gene>
    <name evidence="6" type="ORF">AS026_14200</name>
</gene>
<comment type="caution">
    <text evidence="6">The sequence shown here is derived from an EMBL/GenBank/DDBJ whole genome shotgun (WGS) entry which is preliminary data.</text>
</comment>
<comment type="similarity">
    <text evidence="1 3">Belongs to the bacterial flagellin family.</text>
</comment>
<evidence type="ECO:0000259" key="5">
    <source>
        <dbReference type="Pfam" id="PF00700"/>
    </source>
</evidence>
<dbReference type="PANTHER" id="PTHR42792:SF2">
    <property type="entry name" value="FLAGELLIN"/>
    <property type="match status" value="1"/>
</dbReference>
<keyword evidence="3" id="KW-0964">Secreted</keyword>
<evidence type="ECO:0000313" key="7">
    <source>
        <dbReference type="Proteomes" id="UP000068164"/>
    </source>
</evidence>
<sequence length="331" mass="35754">MSIYRRTSVDAALYVLRDIGRDMTKTQRQVSTGLRVERASDNGAYWAISSTLKTDQKAQSAIRDALGLAAATMGTAYNAVDSAIDLVSEIKAKLVAATESGVDKDKINTDIAHLKDQLRSVAQSAEFNGDNWVAIDDSADPSKPREIPSSFIRYSDGTVKVDMLSYEVDLAPVGATTSKDARYLIDNRTTGSGEYGALTSQYFATEAGASQNYVMLKGAGNTAGQVEIGVSSSTTQAQVKEMITVVDTMLNQMTTVGSAFGALEKRISIQSDFAQSLDDSYSRGISRLIDADMEEQSSLLRALQTQEQLGLQSLNIANASYDTVRQLFQNL</sequence>
<dbReference type="AlphaFoldDB" id="A0A109JCV1"/>
<accession>A0A109JCV1</accession>
<name>A0A109JCV1_9HYPH</name>
<dbReference type="OrthoDB" id="8328560at2"/>
<evidence type="ECO:0000256" key="1">
    <source>
        <dbReference type="ARBA" id="ARBA00005709"/>
    </source>
</evidence>
<keyword evidence="2 3" id="KW-0975">Bacterial flagellum</keyword>